<dbReference type="Proteomes" id="UP000183639">
    <property type="component" value="Unassembled WGS sequence"/>
</dbReference>
<dbReference type="OrthoDB" id="1663907at2"/>
<feature type="transmembrane region" description="Helical" evidence="2">
    <location>
        <begin position="6"/>
        <end position="31"/>
    </location>
</feature>
<name>A0A1I3HR83_SELRU</name>
<dbReference type="EMBL" id="FOQK01000033">
    <property type="protein sequence ID" value="SFI38123.1"/>
    <property type="molecule type" value="Genomic_DNA"/>
</dbReference>
<organism evidence="3 4">
    <name type="scientific">Selenomonas ruminantium</name>
    <dbReference type="NCBI Taxonomy" id="971"/>
    <lineage>
        <taxon>Bacteria</taxon>
        <taxon>Bacillati</taxon>
        <taxon>Bacillota</taxon>
        <taxon>Negativicutes</taxon>
        <taxon>Selenomonadales</taxon>
        <taxon>Selenomonadaceae</taxon>
        <taxon>Selenomonas</taxon>
    </lineage>
</organism>
<keyword evidence="2" id="KW-0812">Transmembrane</keyword>
<keyword evidence="2" id="KW-0472">Membrane</keyword>
<reference evidence="3 4" key="1">
    <citation type="submission" date="2016-10" db="EMBL/GenBank/DDBJ databases">
        <authorList>
            <person name="de Groot N.N."/>
        </authorList>
    </citation>
    <scope>NUCLEOTIDE SEQUENCE [LARGE SCALE GENOMIC DNA]</scope>
    <source>
        <strain evidence="3 4">Z108</strain>
    </source>
</reference>
<proteinExistence type="predicted"/>
<evidence type="ECO:0000256" key="1">
    <source>
        <dbReference type="SAM" id="Coils"/>
    </source>
</evidence>
<dbReference type="RefSeq" id="WP_075445669.1">
    <property type="nucleotide sequence ID" value="NZ_FOQK01000033.1"/>
</dbReference>
<gene>
    <name evidence="3" type="ORF">SAMN04487861_1337</name>
</gene>
<dbReference type="AlphaFoldDB" id="A0A1I3HR83"/>
<evidence type="ECO:0000256" key="2">
    <source>
        <dbReference type="SAM" id="Phobius"/>
    </source>
</evidence>
<protein>
    <submittedName>
        <fullName evidence="3">Uncharacterized protein</fullName>
    </submittedName>
</protein>
<evidence type="ECO:0000313" key="4">
    <source>
        <dbReference type="Proteomes" id="UP000183639"/>
    </source>
</evidence>
<accession>A0A1I3HR83</accession>
<sequence>MELFPPLVAGVLIVLIGVLSVVSLVGVAYNWSVIISGRKQFNKIAELEKEVAALKQDVKVLKARLSAEATAAQAEAEAKEAEQALEQEAILAEKQKEVWHAFLADYNNLAASMDVPKAQQACEAFVKTNELEVFVCTDHAAQENGQAMPQFAAVEDIAQSTYWAWPVPEAVGAYIVVPNPLHPYDQQLHNEGGMKETFASNYEQGECREIQVRLPAKFQKRNGQWKIIQPGVIRIK</sequence>
<evidence type="ECO:0000313" key="3">
    <source>
        <dbReference type="EMBL" id="SFI38123.1"/>
    </source>
</evidence>
<keyword evidence="2" id="KW-1133">Transmembrane helix</keyword>
<keyword evidence="1" id="KW-0175">Coiled coil</keyword>
<feature type="coiled-coil region" evidence="1">
    <location>
        <begin position="37"/>
        <end position="98"/>
    </location>
</feature>